<dbReference type="EMBL" id="LN554846">
    <property type="protein sequence ID" value="CED71539.1"/>
    <property type="molecule type" value="Genomic_DNA"/>
</dbReference>
<gene>
    <name evidence="1" type="ORF">AWOD_I_1464</name>
</gene>
<evidence type="ECO:0000313" key="1">
    <source>
        <dbReference type="EMBL" id="CED71539.1"/>
    </source>
</evidence>
<dbReference type="KEGG" id="awd:AWOD_I_1464"/>
<dbReference type="InterPro" id="IPR006498">
    <property type="entry name" value="Tail_tube"/>
</dbReference>
<accession>A0A090KJ19</accession>
<reference evidence="2" key="1">
    <citation type="submission" date="2014-09" db="EMBL/GenBank/DDBJ databases">
        <authorList>
            <person name="Hjerde E."/>
        </authorList>
    </citation>
    <scope>NUCLEOTIDE SEQUENCE [LARGE SCALE GENOMIC DNA]</scope>
    <source>
        <strain evidence="2">06/09/139</strain>
    </source>
</reference>
<name>A0A090KJ19_9GAMM</name>
<keyword evidence="2" id="KW-1185">Reference proteome</keyword>
<dbReference type="AlphaFoldDB" id="A0A090KJ19"/>
<dbReference type="GeneID" id="28541022"/>
<dbReference type="Pfam" id="PF04985">
    <property type="entry name" value="Phage_tube"/>
    <property type="match status" value="1"/>
</dbReference>
<evidence type="ECO:0000313" key="2">
    <source>
        <dbReference type="Proteomes" id="UP000032427"/>
    </source>
</evidence>
<proteinExistence type="predicted"/>
<dbReference type="PATRIC" id="fig|80852.17.peg.1506"/>
<sequence length="162" mass="17909">MAADRIARRLTAVLEGVPWMNEIVEISMPEITFKTQATDGSFLEMEDVTRLNKLTWSVKVRGDRKAISQALGKFMMKPGQFNVTEKGATRQGEKYSEEHSLYTTVTSVKPNPKKMGEKPECTIEGVCEAYKLTDTGSVVHDINGTTGKCLVFGVDLMSEVGI</sequence>
<dbReference type="OrthoDB" id="6942578at2"/>
<dbReference type="Proteomes" id="UP000032427">
    <property type="component" value="Chromosome 1"/>
</dbReference>
<dbReference type="STRING" id="80852.AWOD_I_1464"/>
<dbReference type="HOGENOM" id="CLU_1633842_0_0_6"/>
<protein>
    <submittedName>
        <fullName evidence="1">Putative phage tail tube protein</fullName>
    </submittedName>
</protein>
<organism evidence="1 2">
    <name type="scientific">Aliivibrio wodanis</name>
    <dbReference type="NCBI Taxonomy" id="80852"/>
    <lineage>
        <taxon>Bacteria</taxon>
        <taxon>Pseudomonadati</taxon>
        <taxon>Pseudomonadota</taxon>
        <taxon>Gammaproteobacteria</taxon>
        <taxon>Vibrionales</taxon>
        <taxon>Vibrionaceae</taxon>
        <taxon>Aliivibrio</taxon>
    </lineage>
</organism>